<dbReference type="OrthoDB" id="9805918at2"/>
<evidence type="ECO:0000256" key="10">
    <source>
        <dbReference type="RuleBase" id="RU004481"/>
    </source>
</evidence>
<feature type="binding site" evidence="8">
    <location>
        <begin position="296"/>
        <end position="299"/>
    </location>
    <ligand>
        <name>GTP</name>
        <dbReference type="ChEBI" id="CHEBI:37565"/>
        <label>2</label>
    </ligand>
</feature>
<dbReference type="InterPro" id="IPR032859">
    <property type="entry name" value="KH_dom-like"/>
</dbReference>
<dbReference type="InterPro" id="IPR027417">
    <property type="entry name" value="P-loop_NTPase"/>
</dbReference>
<evidence type="ECO:0000256" key="4">
    <source>
        <dbReference type="ARBA" id="ARBA00022737"/>
    </source>
</evidence>
<dbReference type="InterPro" id="IPR005225">
    <property type="entry name" value="Small_GTP-bd"/>
</dbReference>
<dbReference type="PANTHER" id="PTHR43834:SF6">
    <property type="entry name" value="GTPASE DER"/>
    <property type="match status" value="1"/>
</dbReference>
<dbReference type="SUPFAM" id="SSF52540">
    <property type="entry name" value="P-loop containing nucleoside triphosphate hydrolases"/>
    <property type="match status" value="2"/>
</dbReference>
<feature type="compositionally biased region" description="Basic and acidic residues" evidence="11">
    <location>
        <begin position="434"/>
        <end position="465"/>
    </location>
</feature>
<dbReference type="Gene3D" id="3.30.300.20">
    <property type="match status" value="1"/>
</dbReference>
<evidence type="ECO:0000256" key="9">
    <source>
        <dbReference type="PROSITE-ProRule" id="PRU01049"/>
    </source>
</evidence>
<dbReference type="PRINTS" id="PR00326">
    <property type="entry name" value="GTP1OBG"/>
</dbReference>
<evidence type="ECO:0000256" key="3">
    <source>
        <dbReference type="ARBA" id="ARBA00022517"/>
    </source>
</evidence>
<dbReference type="InterPro" id="IPR016484">
    <property type="entry name" value="GTPase_Der"/>
</dbReference>
<dbReference type="PROSITE" id="PS51712">
    <property type="entry name" value="G_ENGA"/>
    <property type="match status" value="2"/>
</dbReference>
<name>A0A4P7XFX3_9ALTE</name>
<gene>
    <name evidence="8 13" type="primary">der</name>
    <name evidence="13" type="ORF">soil367_08085</name>
</gene>
<feature type="domain" description="EngA-type G" evidence="12">
    <location>
        <begin position="3"/>
        <end position="166"/>
    </location>
</feature>
<feature type="compositionally biased region" description="Basic residues" evidence="11">
    <location>
        <begin position="466"/>
        <end position="477"/>
    </location>
</feature>
<organism evidence="13 14">
    <name type="scientific">Hydrocarboniclastica marina</name>
    <dbReference type="NCBI Taxonomy" id="2259620"/>
    <lineage>
        <taxon>Bacteria</taxon>
        <taxon>Pseudomonadati</taxon>
        <taxon>Pseudomonadota</taxon>
        <taxon>Gammaproteobacteria</taxon>
        <taxon>Alteromonadales</taxon>
        <taxon>Alteromonadaceae</taxon>
        <taxon>Hydrocarboniclastica</taxon>
    </lineage>
</organism>
<keyword evidence="4 10" id="KW-0677">Repeat</keyword>
<evidence type="ECO:0000256" key="5">
    <source>
        <dbReference type="ARBA" id="ARBA00022741"/>
    </source>
</evidence>
<evidence type="ECO:0000256" key="2">
    <source>
        <dbReference type="ARBA" id="ARBA00020953"/>
    </source>
</evidence>
<dbReference type="InterPro" id="IPR003593">
    <property type="entry name" value="AAA+_ATPase"/>
</dbReference>
<feature type="region of interest" description="Disordered" evidence="11">
    <location>
        <begin position="434"/>
        <end position="477"/>
    </location>
</feature>
<dbReference type="CDD" id="cd01895">
    <property type="entry name" value="EngA2"/>
    <property type="match status" value="1"/>
</dbReference>
<dbReference type="FunFam" id="3.40.50.300:FF:000040">
    <property type="entry name" value="GTPase Der"/>
    <property type="match status" value="1"/>
</dbReference>
<dbReference type="KEGG" id="hmi:soil367_08085"/>
<dbReference type="Pfam" id="PF14714">
    <property type="entry name" value="KH_dom-like"/>
    <property type="match status" value="1"/>
</dbReference>
<dbReference type="InterPro" id="IPR031166">
    <property type="entry name" value="G_ENGA"/>
</dbReference>
<dbReference type="Pfam" id="PF01926">
    <property type="entry name" value="MMR_HSR1"/>
    <property type="match status" value="2"/>
</dbReference>
<evidence type="ECO:0000256" key="8">
    <source>
        <dbReference type="HAMAP-Rule" id="MF_00195"/>
    </source>
</evidence>
<dbReference type="GO" id="GO:0005525">
    <property type="term" value="F:GTP binding"/>
    <property type="evidence" value="ECO:0007669"/>
    <property type="project" value="UniProtKB-UniRule"/>
</dbReference>
<dbReference type="EMBL" id="CP031093">
    <property type="protein sequence ID" value="QCF25879.1"/>
    <property type="molecule type" value="Genomic_DNA"/>
</dbReference>
<dbReference type="PANTHER" id="PTHR43834">
    <property type="entry name" value="GTPASE DER"/>
    <property type="match status" value="1"/>
</dbReference>
<dbReference type="CDD" id="cd01894">
    <property type="entry name" value="EngA1"/>
    <property type="match status" value="1"/>
</dbReference>
<dbReference type="RefSeq" id="WP_136548607.1">
    <property type="nucleotide sequence ID" value="NZ_CP031093.1"/>
</dbReference>
<dbReference type="GO" id="GO:0042254">
    <property type="term" value="P:ribosome biogenesis"/>
    <property type="evidence" value="ECO:0007669"/>
    <property type="project" value="UniProtKB-KW"/>
</dbReference>
<evidence type="ECO:0000313" key="14">
    <source>
        <dbReference type="Proteomes" id="UP000298049"/>
    </source>
</evidence>
<dbReference type="Gene3D" id="3.40.50.300">
    <property type="entry name" value="P-loop containing nucleotide triphosphate hydrolases"/>
    <property type="match status" value="2"/>
</dbReference>
<evidence type="ECO:0000313" key="13">
    <source>
        <dbReference type="EMBL" id="QCF25879.1"/>
    </source>
</evidence>
<feature type="binding site" evidence="8">
    <location>
        <begin position="118"/>
        <end position="121"/>
    </location>
    <ligand>
        <name>GTP</name>
        <dbReference type="ChEBI" id="CHEBI:37565"/>
        <label>1</label>
    </ligand>
</feature>
<dbReference type="GO" id="GO:0043022">
    <property type="term" value="F:ribosome binding"/>
    <property type="evidence" value="ECO:0007669"/>
    <property type="project" value="TreeGrafter"/>
</dbReference>
<sequence>MKPVIALVGRPNVGKSTLFNQITRSRDALVANFSGLTRDRKYGAARHDDVSFIVIDTGGISGEEEGIDAAMAQQSLLAIDEADEVLFLVDARAGLTPADQHIAHHLRRTGKVAHLVVNKTDGLDAEQAAAEFHQLGMSSSFHIAAAHNRGIRAMLDVLVANWREPETGDAAPESQGGVRIGIIGRPNVGKSTLVNRLLGEERVIVFDLPGTTRDSIEIPYERHSKPYTLIDTAGVRRRKSVKETVEKFSIVKTLQAITDANVIVMVLDAREGLVDQDLHLIGYALDAGRALIIAVNKWDGMEPEDRQKVKEQLKRRLTFLDYAPVHQISALHGTGVGDLYASIDQCYASSMAKWSTNQLTQLLQDATAQHQPPLVQGRRIKLRYAHQGGSNPPIIVVHGNQTSSVPDIYKRYLENIFRKVLKVVGTPIRFEFKSGENPFADRKSPPAARKGEKTEKRSSHFDKYSKRGAKTSRRKVK</sequence>
<dbReference type="SMART" id="SM00382">
    <property type="entry name" value="AAA"/>
    <property type="match status" value="2"/>
</dbReference>
<comment type="similarity">
    <text evidence="1 8 9 10">Belongs to the TRAFAC class TrmE-Era-EngA-EngB-Septin-like GTPase superfamily. EngA (Der) GTPase family.</text>
</comment>
<accession>A0A4P7XFX3</accession>
<dbReference type="InterPro" id="IPR015946">
    <property type="entry name" value="KH_dom-like_a/b"/>
</dbReference>
<feature type="binding site" evidence="8">
    <location>
        <begin position="56"/>
        <end position="60"/>
    </location>
    <ligand>
        <name>GTP</name>
        <dbReference type="ChEBI" id="CHEBI:37565"/>
        <label>1</label>
    </ligand>
</feature>
<feature type="domain" description="EngA-type G" evidence="12">
    <location>
        <begin position="178"/>
        <end position="351"/>
    </location>
</feature>
<feature type="binding site" evidence="8">
    <location>
        <begin position="231"/>
        <end position="235"/>
    </location>
    <ligand>
        <name>GTP</name>
        <dbReference type="ChEBI" id="CHEBI:37565"/>
        <label>2</label>
    </ligand>
</feature>
<evidence type="ECO:0000256" key="6">
    <source>
        <dbReference type="ARBA" id="ARBA00023134"/>
    </source>
</evidence>
<dbReference type="FunFam" id="3.30.300.20:FF:000004">
    <property type="entry name" value="GTPase Der"/>
    <property type="match status" value="1"/>
</dbReference>
<evidence type="ECO:0000256" key="7">
    <source>
        <dbReference type="ARBA" id="ARBA00032345"/>
    </source>
</evidence>
<comment type="subunit">
    <text evidence="8">Associates with the 50S ribosomal subunit.</text>
</comment>
<feature type="binding site" evidence="8">
    <location>
        <begin position="9"/>
        <end position="16"/>
    </location>
    <ligand>
        <name>GTP</name>
        <dbReference type="ChEBI" id="CHEBI:37565"/>
        <label>1</label>
    </ligand>
</feature>
<evidence type="ECO:0000259" key="12">
    <source>
        <dbReference type="PROSITE" id="PS51712"/>
    </source>
</evidence>
<dbReference type="FunFam" id="3.40.50.300:FF:000057">
    <property type="entry name" value="GTPase Der"/>
    <property type="match status" value="1"/>
</dbReference>
<dbReference type="HAMAP" id="MF_00195">
    <property type="entry name" value="GTPase_Der"/>
    <property type="match status" value="1"/>
</dbReference>
<protein>
    <recommendedName>
        <fullName evidence="2 8">GTPase Der</fullName>
    </recommendedName>
    <alternativeName>
        <fullName evidence="7 8">GTP-binding protein EngA</fullName>
    </alternativeName>
</protein>
<keyword evidence="6 8" id="KW-0342">GTP-binding</keyword>
<keyword evidence="5 8" id="KW-0547">Nucleotide-binding</keyword>
<comment type="function">
    <text evidence="8 10">GTPase that plays an essential role in the late steps of ribosome biogenesis.</text>
</comment>
<proteinExistence type="inferred from homology"/>
<dbReference type="AlphaFoldDB" id="A0A4P7XFX3"/>
<keyword evidence="14" id="KW-1185">Reference proteome</keyword>
<dbReference type="InterPro" id="IPR006073">
    <property type="entry name" value="GTP-bd"/>
</dbReference>
<keyword evidence="3 8" id="KW-0690">Ribosome biogenesis</keyword>
<evidence type="ECO:0000256" key="1">
    <source>
        <dbReference type="ARBA" id="ARBA00008279"/>
    </source>
</evidence>
<dbReference type="PIRSF" id="PIRSF006485">
    <property type="entry name" value="GTP-binding_EngA"/>
    <property type="match status" value="1"/>
</dbReference>
<feature type="binding site" evidence="8">
    <location>
        <begin position="184"/>
        <end position="191"/>
    </location>
    <ligand>
        <name>GTP</name>
        <dbReference type="ChEBI" id="CHEBI:37565"/>
        <label>2</label>
    </ligand>
</feature>
<dbReference type="Proteomes" id="UP000298049">
    <property type="component" value="Chromosome"/>
</dbReference>
<dbReference type="NCBIfam" id="TIGR03594">
    <property type="entry name" value="GTPase_EngA"/>
    <property type="match status" value="1"/>
</dbReference>
<reference evidence="13 14" key="1">
    <citation type="submission" date="2018-07" db="EMBL/GenBank/DDBJ databases">
        <title>Marsedoiliclastica nanhaica gen. nov. sp. nov., a novel marine hydrocarbonoclastic bacterium isolated from an in-situ enriched hydrocarbon-degrading consortium in deep-sea sediment.</title>
        <authorList>
            <person name="Dong C."/>
            <person name="Ma T."/>
            <person name="Liu R."/>
            <person name="Shao Z."/>
        </authorList>
    </citation>
    <scope>NUCLEOTIDE SEQUENCE [LARGE SCALE GENOMIC DNA]</scope>
    <source>
        <strain evidence="14">soil36-7</strain>
    </source>
</reference>
<evidence type="ECO:0000256" key="11">
    <source>
        <dbReference type="SAM" id="MobiDB-lite"/>
    </source>
</evidence>
<dbReference type="NCBIfam" id="TIGR00231">
    <property type="entry name" value="small_GTP"/>
    <property type="match status" value="2"/>
</dbReference>